<dbReference type="Pfam" id="PF01323">
    <property type="entry name" value="DSBA"/>
    <property type="match status" value="1"/>
</dbReference>
<dbReference type="EMBL" id="ANAH02000066">
    <property type="protein sequence ID" value="EPX56697.1"/>
    <property type="molecule type" value="Genomic_DNA"/>
</dbReference>
<evidence type="ECO:0000313" key="3">
    <source>
        <dbReference type="Proteomes" id="UP000011682"/>
    </source>
</evidence>
<dbReference type="Gene3D" id="3.40.30.10">
    <property type="entry name" value="Glutaredoxin"/>
    <property type="match status" value="1"/>
</dbReference>
<dbReference type="RefSeq" id="WP_002621040.1">
    <property type="nucleotide sequence ID" value="NZ_ANAH02000066.1"/>
</dbReference>
<evidence type="ECO:0000313" key="2">
    <source>
        <dbReference type="EMBL" id="EPX56697.1"/>
    </source>
</evidence>
<accession>S9P372</accession>
<feature type="domain" description="DSBA-like thioredoxin" evidence="1">
    <location>
        <begin position="3"/>
        <end position="202"/>
    </location>
</feature>
<dbReference type="AlphaFoldDB" id="S9P372"/>
<sequence>MKIDVFSDIVCPWCFIGTERLERALDSLGMAATARVEHHAFMLRSDTPRTGSNLHEELRAKYGVDPQAMFERVESAARESGIPLELSRQPLTYPTQWAHTLLRHAGPKGTQKALARALFGAYFLEGRDIADPVELRRLAVAHGFSDEEATRLLEDPREFELTQRASDEAHQRGIRGVPFFVFNERFAVSGAQPESVFREAIQRAATG</sequence>
<comment type="caution">
    <text evidence="2">The sequence shown here is derived from an EMBL/GenBank/DDBJ whole genome shotgun (WGS) entry which is preliminary data.</text>
</comment>
<proteinExistence type="predicted"/>
<dbReference type="InterPro" id="IPR001853">
    <property type="entry name" value="DSBA-like_thioredoxin_dom"/>
</dbReference>
<dbReference type="GO" id="GO:0016491">
    <property type="term" value="F:oxidoreductase activity"/>
    <property type="evidence" value="ECO:0007669"/>
    <property type="project" value="InterPro"/>
</dbReference>
<dbReference type="InterPro" id="IPR036249">
    <property type="entry name" value="Thioredoxin-like_sf"/>
</dbReference>
<organism evidence="2 3">
    <name type="scientific">Cystobacter fuscus (strain ATCC 25194 / DSM 2262 / NBRC 100088 / M29)</name>
    <dbReference type="NCBI Taxonomy" id="1242864"/>
    <lineage>
        <taxon>Bacteria</taxon>
        <taxon>Pseudomonadati</taxon>
        <taxon>Myxococcota</taxon>
        <taxon>Myxococcia</taxon>
        <taxon>Myxococcales</taxon>
        <taxon>Cystobacterineae</taxon>
        <taxon>Archangiaceae</taxon>
        <taxon>Cystobacter</taxon>
    </lineage>
</organism>
<dbReference type="CDD" id="cd03024">
    <property type="entry name" value="DsbA_FrnE"/>
    <property type="match status" value="1"/>
</dbReference>
<reference evidence="2" key="1">
    <citation type="submission" date="2013-05" db="EMBL/GenBank/DDBJ databases">
        <title>Genome assembly of Cystobacter fuscus DSM 2262.</title>
        <authorList>
            <person name="Sharma G."/>
            <person name="Khatri I."/>
            <person name="Kaur C."/>
            <person name="Mayilraj S."/>
            <person name="Subramanian S."/>
        </authorList>
    </citation>
    <scope>NUCLEOTIDE SEQUENCE [LARGE SCALE GENOMIC DNA]</scope>
    <source>
        <strain evidence="2">DSM 2262</strain>
    </source>
</reference>
<dbReference type="Proteomes" id="UP000011682">
    <property type="component" value="Unassembled WGS sequence"/>
</dbReference>
<keyword evidence="3" id="KW-1185">Reference proteome</keyword>
<dbReference type="PANTHER" id="PTHR13887">
    <property type="entry name" value="GLUTATHIONE S-TRANSFERASE KAPPA"/>
    <property type="match status" value="1"/>
</dbReference>
<dbReference type="PANTHER" id="PTHR13887:SF41">
    <property type="entry name" value="THIOREDOXIN SUPERFAMILY PROTEIN"/>
    <property type="match status" value="1"/>
</dbReference>
<name>S9P372_CYSF2</name>
<evidence type="ECO:0000259" key="1">
    <source>
        <dbReference type="Pfam" id="PF01323"/>
    </source>
</evidence>
<dbReference type="eggNOG" id="COG2761">
    <property type="taxonomic scope" value="Bacteria"/>
</dbReference>
<gene>
    <name evidence="2" type="ORF">D187_008039</name>
</gene>
<dbReference type="OrthoDB" id="9799122at2"/>
<protein>
    <submittedName>
        <fullName evidence="2">Polyketide synthase</fullName>
    </submittedName>
</protein>
<dbReference type="SUPFAM" id="SSF52833">
    <property type="entry name" value="Thioredoxin-like"/>
    <property type="match status" value="1"/>
</dbReference>